<dbReference type="SUPFAM" id="SSF51197">
    <property type="entry name" value="Clavaminate synthase-like"/>
    <property type="match status" value="1"/>
</dbReference>
<keyword evidence="2" id="KW-1185">Reference proteome</keyword>
<evidence type="ECO:0000313" key="1">
    <source>
        <dbReference type="EMBL" id="MBU2711165.1"/>
    </source>
</evidence>
<keyword evidence="1" id="KW-0560">Oxidoreductase</keyword>
<proteinExistence type="predicted"/>
<keyword evidence="1" id="KW-0223">Dioxygenase</keyword>
<organism evidence="1 2">
    <name type="scientific">Zooshikella harenae</name>
    <dbReference type="NCBI Taxonomy" id="2827238"/>
    <lineage>
        <taxon>Bacteria</taxon>
        <taxon>Pseudomonadati</taxon>
        <taxon>Pseudomonadota</taxon>
        <taxon>Gammaproteobacteria</taxon>
        <taxon>Oceanospirillales</taxon>
        <taxon>Zooshikellaceae</taxon>
        <taxon>Zooshikella</taxon>
    </lineage>
</organism>
<dbReference type="InterPro" id="IPR008775">
    <property type="entry name" value="Phytyl_CoA_dOase-like"/>
</dbReference>
<dbReference type="GO" id="GO:0051213">
    <property type="term" value="F:dioxygenase activity"/>
    <property type="evidence" value="ECO:0007669"/>
    <property type="project" value="UniProtKB-KW"/>
</dbReference>
<name>A0ABS5ZD11_9GAMM</name>
<comment type="caution">
    <text evidence="1">The sequence shown here is derived from an EMBL/GenBank/DDBJ whole genome shotgun (WGS) entry which is preliminary data.</text>
</comment>
<dbReference type="RefSeq" id="WP_215819323.1">
    <property type="nucleotide sequence ID" value="NZ_JAGSOY010000015.1"/>
</dbReference>
<dbReference type="Gene3D" id="2.60.120.620">
    <property type="entry name" value="q2cbj1_9rhob like domain"/>
    <property type="match status" value="1"/>
</dbReference>
<dbReference type="EMBL" id="JAGSOY010000015">
    <property type="protein sequence ID" value="MBU2711165.1"/>
    <property type="molecule type" value="Genomic_DNA"/>
</dbReference>
<reference evidence="1 2" key="1">
    <citation type="submission" date="2021-04" db="EMBL/GenBank/DDBJ databases">
        <authorList>
            <person name="Pira H."/>
            <person name="Risdian C."/>
            <person name="Wink J."/>
        </authorList>
    </citation>
    <scope>NUCLEOTIDE SEQUENCE [LARGE SCALE GENOMIC DNA]</scope>
    <source>
        <strain evidence="1 2">WH53</strain>
    </source>
</reference>
<evidence type="ECO:0000313" key="2">
    <source>
        <dbReference type="Proteomes" id="UP000690515"/>
    </source>
</evidence>
<gene>
    <name evidence="1" type="ORF">KCG35_08840</name>
</gene>
<dbReference type="Proteomes" id="UP000690515">
    <property type="component" value="Unassembled WGS sequence"/>
</dbReference>
<accession>A0ABS5ZD11</accession>
<dbReference type="Pfam" id="PF05721">
    <property type="entry name" value="PhyH"/>
    <property type="match status" value="1"/>
</dbReference>
<protein>
    <submittedName>
        <fullName evidence="1">Phytanoyl-CoA dioxygenase family protein</fullName>
    </submittedName>
</protein>
<sequence>MSTDEKNLSKYQQEFNNHGFFILKNCLQQDIISQLAAGYEQIKPVYKTIHQQLNYHQQGDGVCHHIIIFGFPFLLFLEYLPVALLTRLFGGPCILNSYSIFDNNHDVYVRNIHQDSKLSHLPFPAMLNALIPLDTFTPDTGGTYIFPKAKMTQTKPDDQTFFKEAKPLLPEQGDILFFDGYLWHCAGKNVTNLPRRAATLTFTRPFIKPQFDYCKALGYDFCSSLSENTKQLLGYNARIPSQLMEWYKPVKERFYKKNQY</sequence>